<accession>A0A428I216</accession>
<comment type="caution">
    <text evidence="2">The sequence shown here is derived from an EMBL/GenBank/DDBJ whole genome shotgun (WGS) entry which is preliminary data.</text>
</comment>
<organism evidence="2 3">
    <name type="scientific">Streptococcus mitis</name>
    <dbReference type="NCBI Taxonomy" id="28037"/>
    <lineage>
        <taxon>Bacteria</taxon>
        <taxon>Bacillati</taxon>
        <taxon>Bacillota</taxon>
        <taxon>Bacilli</taxon>
        <taxon>Lactobacillales</taxon>
        <taxon>Streptococcaceae</taxon>
        <taxon>Streptococcus</taxon>
        <taxon>Streptococcus mitis group</taxon>
    </lineage>
</organism>
<evidence type="ECO:0000313" key="2">
    <source>
        <dbReference type="EMBL" id="RSK03446.1"/>
    </source>
</evidence>
<reference evidence="2 3" key="1">
    <citation type="submission" date="2018-11" db="EMBL/GenBank/DDBJ databases">
        <title>Species Designations Belie Phenotypic and Genotypic Heterogeneity in Oral Streptococci.</title>
        <authorList>
            <person name="Velsko I."/>
        </authorList>
    </citation>
    <scope>NUCLEOTIDE SEQUENCE [LARGE SCALE GENOMIC DNA]</scope>
    <source>
        <strain evidence="2 3">BCC17</strain>
    </source>
</reference>
<gene>
    <name evidence="2" type="ORF">D8787_06960</name>
</gene>
<evidence type="ECO:0000313" key="3">
    <source>
        <dbReference type="Proteomes" id="UP000277819"/>
    </source>
</evidence>
<proteinExistence type="predicted"/>
<protein>
    <submittedName>
        <fullName evidence="2">Uncharacterized protein</fullName>
    </submittedName>
</protein>
<dbReference type="EMBL" id="RJPX01000023">
    <property type="protein sequence ID" value="RSK03446.1"/>
    <property type="molecule type" value="Genomic_DNA"/>
</dbReference>
<name>A0A428I216_STRMT</name>
<feature type="transmembrane region" description="Helical" evidence="1">
    <location>
        <begin position="12"/>
        <end position="34"/>
    </location>
</feature>
<keyword evidence="1" id="KW-0812">Transmembrane</keyword>
<sequence>MRVKKGGDSYELRKTILLFLLQLIIVPIIFVSVYNNKKELLAIYKATI</sequence>
<evidence type="ECO:0000256" key="1">
    <source>
        <dbReference type="SAM" id="Phobius"/>
    </source>
</evidence>
<keyword evidence="1" id="KW-0472">Membrane</keyword>
<keyword evidence="1" id="KW-1133">Transmembrane helix</keyword>
<dbReference type="AlphaFoldDB" id="A0A428I216"/>
<dbReference type="Proteomes" id="UP000277819">
    <property type="component" value="Unassembled WGS sequence"/>
</dbReference>